<comment type="caution">
    <text evidence="2">The sequence shown here is derived from an EMBL/GenBank/DDBJ whole genome shotgun (WGS) entry which is preliminary data.</text>
</comment>
<dbReference type="InterPro" id="IPR022742">
    <property type="entry name" value="Hydrolase_4"/>
</dbReference>
<feature type="domain" description="Serine aminopeptidase S33" evidence="1">
    <location>
        <begin position="23"/>
        <end position="265"/>
    </location>
</feature>
<evidence type="ECO:0000259" key="1">
    <source>
        <dbReference type="Pfam" id="PF12146"/>
    </source>
</evidence>
<dbReference type="Proteomes" id="UP000668403">
    <property type="component" value="Unassembled WGS sequence"/>
</dbReference>
<accession>A0A939TM13</accession>
<dbReference type="Gene3D" id="3.40.50.1820">
    <property type="entry name" value="alpha/beta hydrolase"/>
    <property type="match status" value="1"/>
</dbReference>
<evidence type="ECO:0000313" key="3">
    <source>
        <dbReference type="Proteomes" id="UP000668403"/>
    </source>
</evidence>
<dbReference type="InterPro" id="IPR029058">
    <property type="entry name" value="AB_hydrolase_fold"/>
</dbReference>
<dbReference type="Pfam" id="PF12146">
    <property type="entry name" value="Hydrolase_4"/>
    <property type="match status" value="1"/>
</dbReference>
<dbReference type="SUPFAM" id="SSF53474">
    <property type="entry name" value="alpha/beta-Hydrolases"/>
    <property type="match status" value="1"/>
</dbReference>
<name>A0A939TM13_9MICO</name>
<keyword evidence="3" id="KW-1185">Reference proteome</keyword>
<dbReference type="RefSeq" id="WP_208236778.1">
    <property type="nucleotide sequence ID" value="NZ_BAAAQU010000001.1"/>
</dbReference>
<dbReference type="EMBL" id="JAGFBF010000001">
    <property type="protein sequence ID" value="MBO2988993.1"/>
    <property type="molecule type" value="Genomic_DNA"/>
</dbReference>
<reference evidence="2" key="1">
    <citation type="submission" date="2021-03" db="EMBL/GenBank/DDBJ databases">
        <title>Leucobacter chromiisoli sp. nov., isolated from chromium-containing soil of chemical plant.</title>
        <authorList>
            <person name="Xu Z."/>
        </authorList>
    </citation>
    <scope>NUCLEOTIDE SEQUENCE</scope>
    <source>
        <strain evidence="2">K 70/01</strain>
    </source>
</reference>
<dbReference type="PANTHER" id="PTHR11614">
    <property type="entry name" value="PHOSPHOLIPASE-RELATED"/>
    <property type="match status" value="1"/>
</dbReference>
<proteinExistence type="predicted"/>
<evidence type="ECO:0000313" key="2">
    <source>
        <dbReference type="EMBL" id="MBO2988993.1"/>
    </source>
</evidence>
<dbReference type="GO" id="GO:0016787">
    <property type="term" value="F:hydrolase activity"/>
    <property type="evidence" value="ECO:0007669"/>
    <property type="project" value="UniProtKB-KW"/>
</dbReference>
<protein>
    <submittedName>
        <fullName evidence="2">Alpha/beta fold hydrolase</fullName>
    </submittedName>
</protein>
<keyword evidence="2" id="KW-0378">Hydrolase</keyword>
<dbReference type="InterPro" id="IPR051044">
    <property type="entry name" value="MAG_DAG_Lipase"/>
</dbReference>
<sequence>MSAHFTYTDAHGVEIWTREWAAQEPIGVVQIAHGVGEHSGRYAAFAEQLRAAGFTVYADDHRGHGETGKRQWNGDLSRLGRLGPGGLRATEAAIRQLTALVRDRHPGLPIVMFAHSWGSLMAQRILNHHPREWDALVLSGTAHRTPRGMESGKLNARWAAEDETGFAWLSRDPEVARSFAADPLCFEANLVKLFGVSDALRLFGVPAAGLATDVPIRIVSGADDPLHRGEHHLQSLADAYRARGVRDVTVKVYPGSRHELLNELERAEVTADLITWMEDRIGED</sequence>
<organism evidence="2 3">
    <name type="scientific">Leucobacter tardus</name>
    <dbReference type="NCBI Taxonomy" id="501483"/>
    <lineage>
        <taxon>Bacteria</taxon>
        <taxon>Bacillati</taxon>
        <taxon>Actinomycetota</taxon>
        <taxon>Actinomycetes</taxon>
        <taxon>Micrococcales</taxon>
        <taxon>Microbacteriaceae</taxon>
        <taxon>Leucobacter</taxon>
    </lineage>
</organism>
<dbReference type="AlphaFoldDB" id="A0A939TM13"/>
<gene>
    <name evidence="2" type="ORF">J4H85_03115</name>
</gene>